<dbReference type="Gene3D" id="1.10.10.2840">
    <property type="entry name" value="PucR C-terminal helix-turn-helix domain"/>
    <property type="match status" value="1"/>
</dbReference>
<evidence type="ECO:0000259" key="3">
    <source>
        <dbReference type="Pfam" id="PF17853"/>
    </source>
</evidence>
<evidence type="ECO:0000313" key="4">
    <source>
        <dbReference type="EMBL" id="GAA0667463.1"/>
    </source>
</evidence>
<dbReference type="InterPro" id="IPR041522">
    <property type="entry name" value="CdaR_GGDEF"/>
</dbReference>
<dbReference type="InterPro" id="IPR029016">
    <property type="entry name" value="GAF-like_dom_sf"/>
</dbReference>
<comment type="caution">
    <text evidence="4">The sequence shown here is derived from an EMBL/GenBank/DDBJ whole genome shotgun (WGS) entry which is preliminary data.</text>
</comment>
<gene>
    <name evidence="4" type="ORF">GCM10009535_54130</name>
</gene>
<proteinExistence type="inferred from homology"/>
<dbReference type="RefSeq" id="WP_344006699.1">
    <property type="nucleotide sequence ID" value="NZ_BAAAGU010000075.1"/>
</dbReference>
<reference evidence="5" key="1">
    <citation type="journal article" date="2019" name="Int. J. Syst. Evol. Microbiol.">
        <title>The Global Catalogue of Microorganisms (GCM) 10K type strain sequencing project: providing services to taxonomists for standard genome sequencing and annotation.</title>
        <authorList>
            <consortium name="The Broad Institute Genomics Platform"/>
            <consortium name="The Broad Institute Genome Sequencing Center for Infectious Disease"/>
            <person name="Wu L."/>
            <person name="Ma J."/>
        </authorList>
    </citation>
    <scope>NUCLEOTIDE SEQUENCE [LARGE SCALE GENOMIC DNA]</scope>
    <source>
        <strain evidence="5">JCM 10367</strain>
    </source>
</reference>
<dbReference type="PANTHER" id="PTHR33744">
    <property type="entry name" value="CARBOHYDRATE DIACID REGULATOR"/>
    <property type="match status" value="1"/>
</dbReference>
<accession>A0ABP3T031</accession>
<protein>
    <recommendedName>
        <fullName evidence="6">Transcriptional regulator</fullName>
    </recommendedName>
</protein>
<evidence type="ECO:0000256" key="1">
    <source>
        <dbReference type="ARBA" id="ARBA00006754"/>
    </source>
</evidence>
<evidence type="ECO:0008006" key="6">
    <source>
        <dbReference type="Google" id="ProtNLM"/>
    </source>
</evidence>
<dbReference type="Proteomes" id="UP001500724">
    <property type="component" value="Unassembled WGS sequence"/>
</dbReference>
<dbReference type="InterPro" id="IPR042070">
    <property type="entry name" value="PucR_C-HTH_sf"/>
</dbReference>
<dbReference type="InterPro" id="IPR051448">
    <property type="entry name" value="CdaR-like_regulators"/>
</dbReference>
<evidence type="ECO:0000259" key="2">
    <source>
        <dbReference type="Pfam" id="PF13556"/>
    </source>
</evidence>
<organism evidence="4 5">
    <name type="scientific">Streptomyces thermocarboxydovorans</name>
    <dbReference type="NCBI Taxonomy" id="59298"/>
    <lineage>
        <taxon>Bacteria</taxon>
        <taxon>Bacillati</taxon>
        <taxon>Actinomycetota</taxon>
        <taxon>Actinomycetes</taxon>
        <taxon>Kitasatosporales</taxon>
        <taxon>Streptomycetaceae</taxon>
        <taxon>Streptomyces</taxon>
    </lineage>
</organism>
<dbReference type="PANTHER" id="PTHR33744:SF1">
    <property type="entry name" value="DNA-BINDING TRANSCRIPTIONAL ACTIVATOR ADER"/>
    <property type="match status" value="1"/>
</dbReference>
<dbReference type="SUPFAM" id="SSF55781">
    <property type="entry name" value="GAF domain-like"/>
    <property type="match status" value="1"/>
</dbReference>
<dbReference type="EMBL" id="BAAAGU010000075">
    <property type="protein sequence ID" value="GAA0667463.1"/>
    <property type="molecule type" value="Genomic_DNA"/>
</dbReference>
<dbReference type="Pfam" id="PF17853">
    <property type="entry name" value="GGDEF_2"/>
    <property type="match status" value="1"/>
</dbReference>
<keyword evidence="5" id="KW-1185">Reference proteome</keyword>
<comment type="similarity">
    <text evidence="1">Belongs to the CdaR family.</text>
</comment>
<dbReference type="Gene3D" id="3.30.450.40">
    <property type="match status" value="1"/>
</dbReference>
<evidence type="ECO:0000313" key="5">
    <source>
        <dbReference type="Proteomes" id="UP001500724"/>
    </source>
</evidence>
<name>A0ABP3T031_9ACTN</name>
<feature type="domain" description="CdaR GGDEF-like" evidence="3">
    <location>
        <begin position="331"/>
        <end position="445"/>
    </location>
</feature>
<feature type="domain" description="PucR C-terminal helix-turn-helix" evidence="2">
    <location>
        <begin position="498"/>
        <end position="556"/>
    </location>
</feature>
<dbReference type="Pfam" id="PF13556">
    <property type="entry name" value="HTH_30"/>
    <property type="match status" value="1"/>
</dbReference>
<sequence length="573" mass="62352">MSKPAVPDGRSTTPDTALRGQLSNLRGLLMLSMVMTESGDERQILHLATTSVPAFGRCHVEGVHFLEGGWQAAVAPTARPEVRAAMESQLNALGRGGGLITVPDQGWGWALPVRSLDECVGHLIVSAGEEPSSDEQFLLQALAQQTGVALANARLHAKERATAEELRTANAALAETLGTLEQTIQIHDRFTRVAVAGEGQEGIATALHELTGFPVAIEDRYGNLRAWAGPNKPDPYPKHPSTRREQMLRRAMREGRPIREGGRLLAISSPRADVLGVLALVDPAGAARDQELIALEHGATVLAMELVRLRSSAETELRLRRDLVEELLSGTDEQSALARAQALGYDLERRHRVIVVEGRGQTQGPEALLHGVRRAVSSTGVGSLLVTRGDTVVVLSDCVVPWDRFRTVVLTELGGGWCRIGVGGPCERLGEFPRSYREALLALKLQRTARGGDCVVSYEDLGVYRILGEVEDPAAVERFVRQWLGSLLDYDASKRSELVTTLSQYLECGGRYEVTAAALSVHRSTLKYRLQRIREISGHDLSDPDTYFNLQLATRAWRTLDALRSSPTAAGDC</sequence>
<dbReference type="InterPro" id="IPR025736">
    <property type="entry name" value="PucR_C-HTH_dom"/>
</dbReference>